<accession>A0A914BU92</accession>
<evidence type="ECO:0000313" key="3">
    <source>
        <dbReference type="Proteomes" id="UP000887540"/>
    </source>
</evidence>
<dbReference type="AlphaFoldDB" id="A0A914BU92"/>
<dbReference type="WBParaSite" id="ACRNAN_Path_1003.g3849.t1">
    <property type="protein sequence ID" value="ACRNAN_Path_1003.g3849.t1"/>
    <property type="gene ID" value="ACRNAN_Path_1003.g3849"/>
</dbReference>
<dbReference type="GO" id="GO:0005634">
    <property type="term" value="C:nucleus"/>
    <property type="evidence" value="ECO:0007669"/>
    <property type="project" value="TreeGrafter"/>
</dbReference>
<evidence type="ECO:0000256" key="1">
    <source>
        <dbReference type="SAM" id="MobiDB-lite"/>
    </source>
</evidence>
<dbReference type="InterPro" id="IPR006578">
    <property type="entry name" value="MADF-dom"/>
</dbReference>
<dbReference type="PANTHER" id="PTHR12243:SF67">
    <property type="entry name" value="COREPRESSOR OF PANGOLIN, ISOFORM A-RELATED"/>
    <property type="match status" value="1"/>
</dbReference>
<proteinExistence type="predicted"/>
<feature type="region of interest" description="Disordered" evidence="1">
    <location>
        <begin position="153"/>
        <end position="191"/>
    </location>
</feature>
<keyword evidence="3" id="KW-1185">Reference proteome</keyword>
<dbReference type="GO" id="GO:0006357">
    <property type="term" value="P:regulation of transcription by RNA polymerase II"/>
    <property type="evidence" value="ECO:0007669"/>
    <property type="project" value="TreeGrafter"/>
</dbReference>
<dbReference type="Pfam" id="PF10545">
    <property type="entry name" value="MADF_DNA_bdg"/>
    <property type="match status" value="1"/>
</dbReference>
<reference evidence="4" key="1">
    <citation type="submission" date="2022-11" db="UniProtKB">
        <authorList>
            <consortium name="WormBaseParasite"/>
        </authorList>
    </citation>
    <scope>IDENTIFICATION</scope>
</reference>
<dbReference type="GO" id="GO:0005667">
    <property type="term" value="C:transcription regulator complex"/>
    <property type="evidence" value="ECO:0007669"/>
    <property type="project" value="TreeGrafter"/>
</dbReference>
<dbReference type="PANTHER" id="PTHR12243">
    <property type="entry name" value="MADF DOMAIN TRANSCRIPTION FACTOR"/>
    <property type="match status" value="1"/>
</dbReference>
<name>A0A914BU92_9BILA</name>
<dbReference type="Proteomes" id="UP000887540">
    <property type="component" value="Unplaced"/>
</dbReference>
<sequence length="315" mass="36819">MEEFVQDDEIDILSPFEENKENLEDVDENSTDLDVCKHFIEAVRLRPKLYNPEYEEFKDNYLRQEKWNEISAHLKDIGLVSTKLDLDRLPYEWRKLKQRFIRAMKLRKSGNTNGSFKKGFQYFDAMQFLIPYLTITELDPSAHLKKEVEVNEEKFNAPETSSSPLKDSNRLNISTSEAVESSNNTDLAPENVITETEMEVGSFEAIKIKELEEKKDPVMDHIETPTLEHIDEFTLQDSSTFMRTPTMSTIKRAFDSAFNQPMVFDEEVTSAANSFGSRLRIIKLHSELAYVECSKEISDIIYKYEIKRFRRDSFK</sequence>
<dbReference type="PROSITE" id="PS51029">
    <property type="entry name" value="MADF"/>
    <property type="match status" value="1"/>
</dbReference>
<evidence type="ECO:0000259" key="2">
    <source>
        <dbReference type="PROSITE" id="PS51029"/>
    </source>
</evidence>
<organism evidence="3 4">
    <name type="scientific">Acrobeloides nanus</name>
    <dbReference type="NCBI Taxonomy" id="290746"/>
    <lineage>
        <taxon>Eukaryota</taxon>
        <taxon>Metazoa</taxon>
        <taxon>Ecdysozoa</taxon>
        <taxon>Nematoda</taxon>
        <taxon>Chromadorea</taxon>
        <taxon>Rhabditida</taxon>
        <taxon>Tylenchina</taxon>
        <taxon>Cephalobomorpha</taxon>
        <taxon>Cephaloboidea</taxon>
        <taxon>Cephalobidae</taxon>
        <taxon>Acrobeloides</taxon>
    </lineage>
</organism>
<dbReference type="SMART" id="SM00595">
    <property type="entry name" value="MADF"/>
    <property type="match status" value="1"/>
</dbReference>
<protein>
    <submittedName>
        <fullName evidence="4">MADF domain-containing protein</fullName>
    </submittedName>
</protein>
<feature type="compositionally biased region" description="Polar residues" evidence="1">
    <location>
        <begin position="158"/>
        <end position="186"/>
    </location>
</feature>
<evidence type="ECO:0000313" key="4">
    <source>
        <dbReference type="WBParaSite" id="ACRNAN_Path_1003.g3849.t1"/>
    </source>
</evidence>
<feature type="domain" description="MADF" evidence="2">
    <location>
        <begin position="38"/>
        <end position="134"/>
    </location>
</feature>
<dbReference type="InterPro" id="IPR039353">
    <property type="entry name" value="TF_Adf1"/>
</dbReference>